<dbReference type="AlphaFoldDB" id="A0A1U7HHW1"/>
<keyword evidence="2" id="KW-1185">Reference proteome</keyword>
<comment type="caution">
    <text evidence="1">The sequence shown here is derived from an EMBL/GenBank/DDBJ whole genome shotgun (WGS) entry which is preliminary data.</text>
</comment>
<evidence type="ECO:0000313" key="1">
    <source>
        <dbReference type="EMBL" id="OKH23144.1"/>
    </source>
</evidence>
<accession>A0A1U7HHW1</accession>
<sequence>MQRLLNSWRVALRIFAICLILILIPCLVIVGTAPSYATTYAEQKLVPPQEKFLTSEEKIERAYELGEGAGMLEEAKQASAKANILTKPNKTVNVNTVTTSKSEEGLLEKAKEIVEKVKGNE</sequence>
<organism evidence="1 2">
    <name type="scientific">Chroogloeocystis siderophila 5.2 s.c.1</name>
    <dbReference type="NCBI Taxonomy" id="247279"/>
    <lineage>
        <taxon>Bacteria</taxon>
        <taxon>Bacillati</taxon>
        <taxon>Cyanobacteriota</taxon>
        <taxon>Cyanophyceae</taxon>
        <taxon>Oscillatoriophycideae</taxon>
        <taxon>Chroococcales</taxon>
        <taxon>Chroococcaceae</taxon>
        <taxon>Chroogloeocystis</taxon>
    </lineage>
</organism>
<dbReference type="OrthoDB" id="583809at2"/>
<dbReference type="EMBL" id="MRCC01000017">
    <property type="protein sequence ID" value="OKH23144.1"/>
    <property type="molecule type" value="Genomic_DNA"/>
</dbReference>
<name>A0A1U7HHW1_9CHRO</name>
<dbReference type="Proteomes" id="UP000185984">
    <property type="component" value="Unassembled WGS sequence"/>
</dbReference>
<reference evidence="1 2" key="1">
    <citation type="submission" date="2016-11" db="EMBL/GenBank/DDBJ databases">
        <title>Draft Genome Sequences of Nine Cyanobacterial Strains from Diverse Habitats.</title>
        <authorList>
            <person name="Zhu T."/>
            <person name="Hou S."/>
            <person name="Lu X."/>
            <person name="Hess W.R."/>
        </authorList>
    </citation>
    <scope>NUCLEOTIDE SEQUENCE [LARGE SCALE GENOMIC DNA]</scope>
    <source>
        <strain evidence="1 2">5.2 s.c.1</strain>
    </source>
</reference>
<gene>
    <name evidence="1" type="ORF">NIES1031_18805</name>
</gene>
<dbReference type="RefSeq" id="WP_073551010.1">
    <property type="nucleotide sequence ID" value="NZ_CAWMVK010000009.1"/>
</dbReference>
<protein>
    <submittedName>
        <fullName evidence="1">Uncharacterized protein</fullName>
    </submittedName>
</protein>
<evidence type="ECO:0000313" key="2">
    <source>
        <dbReference type="Proteomes" id="UP000185984"/>
    </source>
</evidence>
<dbReference type="STRING" id="247279.NIES1031_18805"/>
<proteinExistence type="predicted"/>